<feature type="transmembrane region" description="Helical" evidence="6">
    <location>
        <begin position="1226"/>
        <end position="1249"/>
    </location>
</feature>
<dbReference type="InterPro" id="IPR005821">
    <property type="entry name" value="Ion_trans_dom"/>
</dbReference>
<feature type="transmembrane region" description="Helical" evidence="6">
    <location>
        <begin position="1829"/>
        <end position="1849"/>
    </location>
</feature>
<dbReference type="InterPro" id="IPR043203">
    <property type="entry name" value="VGCC_Ca_Na"/>
</dbReference>
<sequence>MSGVPPAYPVDSNTGGPNAHTQQRLPAPGSQSNTNSRVIIGGVAPPTSTGRPHLPLPLPPVKGAASQPPLTGTGSVPAPGHLPMGRLTPLQHRTLDGAEAQPGARPSPPPRLPTNSSTTQPTEASGAAENGDGQSSAAGGLPIFHAPINPLSPLSQQEQLHQQRQHTPSRKTTDRAGTSSARSRKTMTPASQQGTRPQSAISGEETVEVLCPLPTQTRPVERFFVEFNPGAIVGNGRDDNAMYEEALLFDRLAEYTEDDSFFSSGSSVLEEDPRRLQKDIFRERAVRSVYDTLNLRALTSGRTPQELEDKNRENAGWMYQVHRRAIALHHSSFFVFPAGMKARVVTYNVLHHWLMELMIILIILGYSIFTASWSRYGAPEFEKPDFMVFADFLYTILYGIEIIARLFASGCILHSRAYFRSPWHWLDTAVFVLMIMNCTQWRDLWNFTAFRLIRIIKACTYLPLPIRMKIIAKSVLRSTCKLFQTSIILVYALFFFALLGLQLFRGVLHYRCVNSLTGAATSQLCRPEATGHYWFYWGHVCEPGYICISDGFPNPNYDFRSFDDVGHALLSTFQIMTFQGWTSLLQETNDAVTTLAFLYYFFTILLCAWLIPGLFIGVFIEKIEKTSRLFEQKQLELFDAMLLEQRQRLTEAIKLRDFVERDERGRLRGHLPEAAPEDTSDPTLRVNSASSNGKFPESGSFNSRNSERNTSVVTGSSGAAKKRTKWTDEQRVQLHLSLTRQRDIAEQGERRRRVIFKVDKKETDHTNGNFEMSSVSTNTTNNMGGGDFALGGRVGTVQHHPLTYTIGAAHGTRLPLAVRLENEQERLQFLKYYQQAEEADDTTLQGGLTRGSRGVDGSTNNNMNSSHLSHSHPMRRGVGHGDEMGSDIITIRESAGVIPNRRSATTRGNTSGASTSLRTSTAAAAALNGSAGGVAQSQEILIHDPEGGDFRYAKTCGQRWGIIRNILHMFTEGYPRILTQYLWEHRRMQSRFGLLPLNYVNKYEEAALRKLRQKRARRGKLLLKNNHIEDDGTDDYSEPEEPANEDQEYLGKLSPIRMAKNIVENAPVTLFSGIMLFLVFANGVFNASRHYGQPVYWEDGLFIAGVCFTSLFMLELIIRFIVLGPGPFVCDFINVICVIVTVIGFFELGFGHSNTITVLNWVRFLRLFRIAPFAPMRRVTRVFLLGFQDIVYALILFSVYMFMWILTGMSFFGGRFGRITTQNDDYATIGFFDTFSHATFAVAQAFSYVRDEWLYLSWDGMRVRGGYTIMYFLAVVFVAFIFRYLFIAVFAWAWQQQEERDDYVLHTTSKGGHQNRGGPRLHWFDFTVWRSFKHIHGGFERRDVAPDEVFHLNQDMRRQLRIAEAKERFTRESLPRRGFSADPQPIFSDSFSTNGNLASYGMASSAPPLMLAPQFVNVGGQLQRQMSMPSTFDEPPPHPAQAPISRFQAENAQLRFARRYSAVPATPYRGVAEELNGAHFLPVTSTPSDQALHNSNGSVADTAAETEGLSHQIGGRASGLYGVHGSSNLPNEHHSSVTGYFTTLGYDKSGEKKNGEAMENYQQSSENEENGDRENSVVGVGVGGGGGGGSGGVVYEHVLLPGPRLRYKHIMVGRRHRVFERCLDCNVHKQIPLRAPPNVQQRTADELHAEHCHMAAVRSSRQLVLNTIIGYVRLQKELGGPPTREAVETVLGQAWSCGMLLFESIEYLSCADIELREYRTWDRTLEALQLQQWLIGLHLGEEQVGRATLAYILAHQKTQERVATHSSFHRSWRDRSFFIFSPSHPARRFVTAIVESKWFEWFILAVIFAASICLCFYNPEDEDRTSKKYLALHILDDIFAIIFAVEMVLKWISMGVFLDCHVAYFWHRWNTFDCFITIISLIAIAPKYSHFRFLKVMRCFRILGPMRYCRFNKELSKLALTMWDSVPTLVNVLLLFLLNYIVWSILALRLFMGLTHSCTSHAFYNKTSCEEAGAMWLGPQRNFDNFYESLLTMFEVSTGSRWLDVIYTGVDGWSMEFEPIYNRHPSKGLFFVAYYYVSHFVLFSLFVASLIYCYLLAKNAAEGVTDITFEHQLWLRMQRMILRLRPRVELVPLGNCLSRFLHRIVIHPAFELVMAGILLCNMITMSLYWYGNSSRQEKALDILQHLWVAFFTLEILMKLTAHGLRAFSRSSFCFQVFVTSLSYLQIGLNTTVGHHVPFNVNTLRLLHLGRMLKLVDFLVPVRHHLHLLHEALLLSASSLVNVTLILALAVFVFAVLGMHFIGPVVPVAGQYIDGTYNNFRTFPNALMMIFRLATLEDWVSMLRSSMSDGNNCPISDCKTTNWAPVFYVPIVICFALMIVNLYLAVVVDHYVTVVRMKASVARIHDLRRFRDLWSARDPNATLLLRTKKLPELLEALRPPLGLSSRKNRAELLRLLREYDIPDHGGKVHYYEVLLPLARRVLAMAFSEDEIDDGVKFETVWRLSESSLRALPTVLVHHSSATTAQHFAASYVQAAYRRDKACRKLHEMRANCWREARRVCDELGLPYKDYGFGDVSLEDEDPRNEAARRGLLNDSTNEEKKQKNAADVTAAAAFAAAGRSESITTDSNESSGKPAPAARLPGLYQPAIDEKEKRFGPDVPHAVRRHETRSDKLRRKEEERQQQQQQDSMDRQPSVPPAPRSTAQRNQSIDYQPPLGTDPSEWLQNEMGRRMSGAGAGTLSSANHTGAGGGASPTKATAPPSSEGLDGNV</sequence>
<feature type="transmembrane region" description="Helical" evidence="6">
    <location>
        <begin position="1062"/>
        <end position="1081"/>
    </location>
</feature>
<name>A0A7J6Y4N5_TRYCR</name>
<comment type="subcellular location">
    <subcellularLocation>
        <location evidence="1">Membrane</location>
        <topology evidence="1">Multi-pass membrane protein</topology>
    </subcellularLocation>
</comment>
<feature type="transmembrane region" description="Helical" evidence="6">
    <location>
        <begin position="2033"/>
        <end position="2057"/>
    </location>
</feature>
<feature type="transmembrane region" description="Helical" evidence="6">
    <location>
        <begin position="1182"/>
        <end position="1206"/>
    </location>
</feature>
<dbReference type="Proteomes" id="UP000583944">
    <property type="component" value="Unassembled WGS sequence"/>
</dbReference>
<comment type="caution">
    <text evidence="8">The sequence shown here is derived from an EMBL/GenBank/DDBJ whole genome shotgun (WGS) entry which is preliminary data.</text>
</comment>
<feature type="transmembrane region" description="Helical" evidence="6">
    <location>
        <begin position="1869"/>
        <end position="1888"/>
    </location>
</feature>
<feature type="domain" description="Ion transport" evidence="7">
    <location>
        <begin position="1070"/>
        <end position="1300"/>
    </location>
</feature>
<feature type="transmembrane region" description="Helical" evidence="6">
    <location>
        <begin position="448"/>
        <end position="466"/>
    </location>
</feature>
<gene>
    <name evidence="8" type="ORF">ECC02_005249</name>
</gene>
<keyword evidence="4 6" id="KW-0472">Membrane</keyword>
<feature type="transmembrane region" description="Helical" evidence="6">
    <location>
        <begin position="2142"/>
        <end position="2161"/>
    </location>
</feature>
<dbReference type="InterPro" id="IPR027359">
    <property type="entry name" value="Volt_channel_dom_sf"/>
</dbReference>
<evidence type="ECO:0000256" key="6">
    <source>
        <dbReference type="SAM" id="Phobius"/>
    </source>
</evidence>
<feature type="compositionally biased region" description="Polar residues" evidence="5">
    <location>
        <begin position="11"/>
        <end position="37"/>
    </location>
</feature>
<feature type="domain" description="Ion transport" evidence="7">
    <location>
        <begin position="2107"/>
        <end position="2352"/>
    </location>
</feature>
<organism evidence="8 9">
    <name type="scientific">Trypanosoma cruzi</name>
    <dbReference type="NCBI Taxonomy" id="5693"/>
    <lineage>
        <taxon>Eukaryota</taxon>
        <taxon>Discoba</taxon>
        <taxon>Euglenozoa</taxon>
        <taxon>Kinetoplastea</taxon>
        <taxon>Metakinetoplastina</taxon>
        <taxon>Trypanosomatida</taxon>
        <taxon>Trypanosomatidae</taxon>
        <taxon>Trypanosoma</taxon>
        <taxon>Schizotrypanum</taxon>
    </lineage>
</organism>
<feature type="domain" description="Ion transport" evidence="7">
    <location>
        <begin position="1796"/>
        <end position="2051"/>
    </location>
</feature>
<dbReference type="EMBL" id="JABDHM010000034">
    <property type="protein sequence ID" value="KAF5221711.1"/>
    <property type="molecule type" value="Genomic_DNA"/>
</dbReference>
<dbReference type="VEuPathDB" id="TriTrypDB:BCY84_15383"/>
<feature type="compositionally biased region" description="Polar residues" evidence="5">
    <location>
        <begin position="175"/>
        <end position="201"/>
    </location>
</feature>
<dbReference type="VEuPathDB" id="TriTrypDB:ECC02_005249"/>
<feature type="transmembrane region" description="Helical" evidence="6">
    <location>
        <begin position="2326"/>
        <end position="2347"/>
    </location>
</feature>
<feature type="transmembrane region" description="Helical" evidence="6">
    <location>
        <begin position="597"/>
        <end position="620"/>
    </location>
</feature>
<keyword evidence="3 6" id="KW-1133">Transmembrane helix</keyword>
<feature type="transmembrane region" description="Helical" evidence="6">
    <location>
        <begin position="392"/>
        <end position="413"/>
    </location>
</feature>
<dbReference type="SUPFAM" id="SSF81324">
    <property type="entry name" value="Voltage-gated potassium channels"/>
    <property type="match status" value="4"/>
</dbReference>
<feature type="transmembrane region" description="Helical" evidence="6">
    <location>
        <begin position="1128"/>
        <end position="1146"/>
    </location>
</feature>
<evidence type="ECO:0000256" key="1">
    <source>
        <dbReference type="ARBA" id="ARBA00004141"/>
    </source>
</evidence>
<dbReference type="Gene3D" id="1.20.120.350">
    <property type="entry name" value="Voltage-gated potassium channels. Chain C"/>
    <property type="match status" value="4"/>
</dbReference>
<feature type="transmembrane region" description="Helical" evidence="6">
    <location>
        <begin position="1798"/>
        <end position="1817"/>
    </location>
</feature>
<dbReference type="Gene3D" id="1.10.238.10">
    <property type="entry name" value="EF-hand"/>
    <property type="match status" value="1"/>
</dbReference>
<dbReference type="Gene3D" id="1.10.287.70">
    <property type="match status" value="4"/>
</dbReference>
<feature type="transmembrane region" description="Helical" evidence="6">
    <location>
        <begin position="2109"/>
        <end position="2130"/>
    </location>
</feature>
<feature type="transmembrane region" description="Helical" evidence="6">
    <location>
        <begin position="487"/>
        <end position="508"/>
    </location>
</feature>
<protein>
    <recommendedName>
        <fullName evidence="7">Ion transport domain-containing protein</fullName>
    </recommendedName>
</protein>
<feature type="region of interest" description="Disordered" evidence="5">
    <location>
        <begin position="841"/>
        <end position="876"/>
    </location>
</feature>
<reference evidence="8 9" key="1">
    <citation type="journal article" date="2019" name="Genome Biol. Evol.">
        <title>Nanopore Sequencing Significantly Improves Genome Assembly of the Protozoan Parasite Trypanosoma cruzi.</title>
        <authorList>
            <person name="Diaz-Viraque F."/>
            <person name="Pita S."/>
            <person name="Greif G."/>
            <person name="de Souza R.C.M."/>
            <person name="Iraola G."/>
            <person name="Robello C."/>
        </authorList>
    </citation>
    <scope>NUCLEOTIDE SEQUENCE [LARGE SCALE GENOMIC DNA]</scope>
    <source>
        <strain evidence="8 9">Berenice</strain>
    </source>
</reference>
<evidence type="ECO:0000313" key="9">
    <source>
        <dbReference type="Proteomes" id="UP000583944"/>
    </source>
</evidence>
<feature type="transmembrane region" description="Helical" evidence="6">
    <location>
        <begin position="353"/>
        <end position="372"/>
    </location>
</feature>
<evidence type="ECO:0000256" key="2">
    <source>
        <dbReference type="ARBA" id="ARBA00022692"/>
    </source>
</evidence>
<feature type="transmembrane region" description="Helical" evidence="6">
    <location>
        <begin position="1101"/>
        <end position="1121"/>
    </location>
</feature>
<dbReference type="PANTHER" id="PTHR10037:SF62">
    <property type="entry name" value="SODIUM CHANNEL PROTEIN 60E"/>
    <property type="match status" value="1"/>
</dbReference>
<feature type="compositionally biased region" description="Basic and acidic residues" evidence="5">
    <location>
        <begin position="2627"/>
        <end position="2640"/>
    </location>
</feature>
<evidence type="ECO:0000256" key="3">
    <source>
        <dbReference type="ARBA" id="ARBA00022989"/>
    </source>
</evidence>
<keyword evidence="2 6" id="KW-0812">Transmembrane</keyword>
<feature type="transmembrane region" description="Helical" evidence="6">
    <location>
        <begin position="2232"/>
        <end position="2261"/>
    </location>
</feature>
<feature type="compositionally biased region" description="Low complexity" evidence="5">
    <location>
        <begin position="151"/>
        <end position="162"/>
    </location>
</feature>
<accession>A0A7J6Y4N5</accession>
<dbReference type="GO" id="GO:0005248">
    <property type="term" value="F:voltage-gated sodium channel activity"/>
    <property type="evidence" value="ECO:0007669"/>
    <property type="project" value="TreeGrafter"/>
</dbReference>
<feature type="transmembrane region" description="Helical" evidence="6">
    <location>
        <begin position="1926"/>
        <end position="1946"/>
    </location>
</feature>
<evidence type="ECO:0000256" key="5">
    <source>
        <dbReference type="SAM" id="MobiDB-lite"/>
    </source>
</evidence>
<feature type="region of interest" description="Disordered" evidence="5">
    <location>
        <begin position="2577"/>
        <end position="2599"/>
    </location>
</feature>
<dbReference type="GO" id="GO:0001518">
    <property type="term" value="C:voltage-gated sodium channel complex"/>
    <property type="evidence" value="ECO:0007669"/>
    <property type="project" value="TreeGrafter"/>
</dbReference>
<dbReference type="Pfam" id="PF00520">
    <property type="entry name" value="Ion_trans"/>
    <property type="match status" value="4"/>
</dbReference>
<dbReference type="PANTHER" id="PTHR10037">
    <property type="entry name" value="VOLTAGE-GATED CATION CHANNEL CALCIUM AND SODIUM"/>
    <property type="match status" value="1"/>
</dbReference>
<feature type="compositionally biased region" description="Polar residues" evidence="5">
    <location>
        <begin position="2660"/>
        <end position="2669"/>
    </location>
</feature>
<feature type="region of interest" description="Disordered" evidence="5">
    <location>
        <begin position="2611"/>
        <end position="2728"/>
    </location>
</feature>
<evidence type="ECO:0000259" key="7">
    <source>
        <dbReference type="Pfam" id="PF00520"/>
    </source>
</evidence>
<evidence type="ECO:0000313" key="8">
    <source>
        <dbReference type="EMBL" id="KAF5221711.1"/>
    </source>
</evidence>
<feature type="compositionally biased region" description="Polar residues" evidence="5">
    <location>
        <begin position="2580"/>
        <end position="2590"/>
    </location>
</feature>
<evidence type="ECO:0000256" key="4">
    <source>
        <dbReference type="ARBA" id="ARBA00023136"/>
    </source>
</evidence>
<feature type="region of interest" description="Disordered" evidence="5">
    <location>
        <begin position="1"/>
        <end position="203"/>
    </location>
</feature>
<feature type="region of interest" description="Disordered" evidence="5">
    <location>
        <begin position="1551"/>
        <end position="1583"/>
    </location>
</feature>
<proteinExistence type="predicted"/>
<feature type="compositionally biased region" description="Polar residues" evidence="5">
    <location>
        <begin position="681"/>
        <end position="717"/>
    </location>
</feature>
<feature type="domain" description="Ion transport" evidence="7">
    <location>
        <begin position="354"/>
        <end position="626"/>
    </location>
</feature>
<feature type="region of interest" description="Disordered" evidence="5">
    <location>
        <begin position="666"/>
        <end position="726"/>
    </location>
</feature>
<feature type="transmembrane region" description="Helical" evidence="6">
    <location>
        <begin position="1269"/>
        <end position="1294"/>
    </location>
</feature>